<gene>
    <name evidence="1" type="ORF">METZ01_LOCUS7374</name>
</gene>
<protein>
    <recommendedName>
        <fullName evidence="2">Bacterial Ig-like domain-containing protein</fullName>
    </recommendedName>
</protein>
<sequence>MIDLYQFIRLLGTKIFLILVGLFLALTGCVESRPRYSIVLPMPTIVVVPVKATPVSTVLPEPTATPQPSATPVPLIPTPIPIPTIAPTPTPISVSTPVPTIAPTVETEIPIGSTPNSGTFNLSLDFEGIGNESVVRSDRVLLHGVTSADATVSVNGVILEVQSDGTFELTLPLEPGPNIVDIVASDLEGNSINSSLAIISIPEDSG</sequence>
<dbReference type="InterPro" id="IPR013783">
    <property type="entry name" value="Ig-like_fold"/>
</dbReference>
<proteinExistence type="predicted"/>
<dbReference type="AlphaFoldDB" id="A0A381NIX9"/>
<dbReference type="Gene3D" id="2.60.40.10">
    <property type="entry name" value="Immunoglobulins"/>
    <property type="match status" value="1"/>
</dbReference>
<dbReference type="EMBL" id="UINC01000392">
    <property type="protein sequence ID" value="SUZ54520.1"/>
    <property type="molecule type" value="Genomic_DNA"/>
</dbReference>
<name>A0A381NIX9_9ZZZZ</name>
<evidence type="ECO:0000313" key="1">
    <source>
        <dbReference type="EMBL" id="SUZ54520.1"/>
    </source>
</evidence>
<dbReference type="Pfam" id="PF09136">
    <property type="entry name" value="Glucodextran_B"/>
    <property type="match status" value="1"/>
</dbReference>
<evidence type="ECO:0008006" key="2">
    <source>
        <dbReference type="Google" id="ProtNLM"/>
    </source>
</evidence>
<organism evidence="1">
    <name type="scientific">marine metagenome</name>
    <dbReference type="NCBI Taxonomy" id="408172"/>
    <lineage>
        <taxon>unclassified sequences</taxon>
        <taxon>metagenomes</taxon>
        <taxon>ecological metagenomes</taxon>
    </lineage>
</organism>
<accession>A0A381NIX9</accession>
<reference evidence="1" key="1">
    <citation type="submission" date="2018-05" db="EMBL/GenBank/DDBJ databases">
        <authorList>
            <person name="Lanie J.A."/>
            <person name="Ng W.-L."/>
            <person name="Kazmierczak K.M."/>
            <person name="Andrzejewski T.M."/>
            <person name="Davidsen T.M."/>
            <person name="Wayne K.J."/>
            <person name="Tettelin H."/>
            <person name="Glass J.I."/>
            <person name="Rusch D."/>
            <person name="Podicherti R."/>
            <person name="Tsui H.-C.T."/>
            <person name="Winkler M.E."/>
        </authorList>
    </citation>
    <scope>NUCLEOTIDE SEQUENCE</scope>
</reference>